<organism evidence="1 2">
    <name type="scientific">Bacillus toyonensis</name>
    <dbReference type="NCBI Taxonomy" id="155322"/>
    <lineage>
        <taxon>Bacteria</taxon>
        <taxon>Bacillati</taxon>
        <taxon>Bacillota</taxon>
        <taxon>Bacilli</taxon>
        <taxon>Bacillales</taxon>
        <taxon>Bacillaceae</taxon>
        <taxon>Bacillus</taxon>
        <taxon>Bacillus cereus group</taxon>
    </lineage>
</organism>
<dbReference type="AlphaFoldDB" id="A0A2A8H787"/>
<dbReference type="EMBL" id="NUBY01000234">
    <property type="protein sequence ID" value="PEP91589.1"/>
    <property type="molecule type" value="Genomic_DNA"/>
</dbReference>
<dbReference type="RefSeq" id="WP_098227769.1">
    <property type="nucleotide sequence ID" value="NZ_NUBY01000234.1"/>
</dbReference>
<name>A0A2A8H787_9BACI</name>
<accession>A0A2A8H787</accession>
<reference evidence="1 2" key="1">
    <citation type="submission" date="2017-09" db="EMBL/GenBank/DDBJ databases">
        <title>Large-scale bioinformatics analysis of Bacillus genomes uncovers conserved roles of natural products in bacterial physiology.</title>
        <authorList>
            <consortium name="Agbiome Team Llc"/>
            <person name="Bleich R.M."/>
            <person name="Grubbs K.J."/>
            <person name="Santa Maria K.C."/>
            <person name="Allen S.E."/>
            <person name="Farag S."/>
            <person name="Shank E.A."/>
            <person name="Bowers A."/>
        </authorList>
    </citation>
    <scope>NUCLEOTIDE SEQUENCE [LARGE SCALE GENOMIC DNA]</scope>
    <source>
        <strain evidence="1 2">AFS021349</strain>
    </source>
</reference>
<comment type="caution">
    <text evidence="1">The sequence shown here is derived from an EMBL/GenBank/DDBJ whole genome shotgun (WGS) entry which is preliminary data.</text>
</comment>
<evidence type="ECO:0000313" key="2">
    <source>
        <dbReference type="Proteomes" id="UP000220841"/>
    </source>
</evidence>
<protein>
    <submittedName>
        <fullName evidence="1">Phage portal protein</fullName>
    </submittedName>
</protein>
<sequence>MVFNFDKGEIIIGWLDAVFKRNSEVGFMFDVELFMEKANRVHMKRLAMDTCISFLGRTMSQSEFRVKNGETFEKNELYYRLNVRPNKNMTASTFWEQFIYKLVYENEALIIQADDGDLLIADNFEHHEYAVFEDVFTSVTVKDYMFKRSFKQSEVMHVKYRNDKLSPLIDGLFADYGDLFGRILSSQKRKNQIRGTVDMDMLAAKSKEHQSKLQEFIDNMYKAIGEKDVAIIPQQPGFKYAETSGGGSAGQSVDEINQVTNGFLSQVAMVIGIPTALLFGEMADVEKQTKNYMLFTVNPLLKKLSDEANRKFFEMNEYLQGQRIEIKSVSYQSIFDLATSIDKLISSSAFTGNEIRLEVGYEVSDDLNLNTHHITKNYTKLTESEGGENQNDDQN</sequence>
<proteinExistence type="predicted"/>
<evidence type="ECO:0000313" key="1">
    <source>
        <dbReference type="EMBL" id="PEP91589.1"/>
    </source>
</evidence>
<dbReference type="Proteomes" id="UP000220841">
    <property type="component" value="Unassembled WGS sequence"/>
</dbReference>
<dbReference type="NCBIfam" id="TIGR01537">
    <property type="entry name" value="portal_HK97"/>
    <property type="match status" value="1"/>
</dbReference>
<dbReference type="InterPro" id="IPR006427">
    <property type="entry name" value="Portal_HK97"/>
</dbReference>
<dbReference type="Pfam" id="PF04860">
    <property type="entry name" value="Phage_portal"/>
    <property type="match status" value="1"/>
</dbReference>
<dbReference type="InterPro" id="IPR006944">
    <property type="entry name" value="Phage/GTA_portal"/>
</dbReference>
<gene>
    <name evidence="1" type="ORF">CN585_27855</name>
</gene>